<dbReference type="RefSeq" id="WP_386348304.1">
    <property type="nucleotide sequence ID" value="NZ_JBHSFG010000061.1"/>
</dbReference>
<protein>
    <recommendedName>
        <fullName evidence="3">Secreted protein</fullName>
    </recommendedName>
</protein>
<evidence type="ECO:0000313" key="1">
    <source>
        <dbReference type="EMBL" id="MFC4469384.1"/>
    </source>
</evidence>
<dbReference type="Proteomes" id="UP001596012">
    <property type="component" value="Unassembled WGS sequence"/>
</dbReference>
<accession>A0ABV8YVZ0</accession>
<name>A0ABV8YVZ0_9ACTN</name>
<evidence type="ECO:0008006" key="3">
    <source>
        <dbReference type="Google" id="ProtNLM"/>
    </source>
</evidence>
<evidence type="ECO:0000313" key="2">
    <source>
        <dbReference type="Proteomes" id="UP001596012"/>
    </source>
</evidence>
<keyword evidence="2" id="KW-1185">Reference proteome</keyword>
<comment type="caution">
    <text evidence="1">The sequence shown here is derived from an EMBL/GenBank/DDBJ whole genome shotgun (WGS) entry which is preliminary data.</text>
</comment>
<gene>
    <name evidence="1" type="ORF">ACFPH6_33570</name>
</gene>
<dbReference type="EMBL" id="JBHSFG010000061">
    <property type="protein sequence ID" value="MFC4469384.1"/>
    <property type="molecule type" value="Genomic_DNA"/>
</dbReference>
<reference evidence="2" key="1">
    <citation type="journal article" date="2019" name="Int. J. Syst. Evol. Microbiol.">
        <title>The Global Catalogue of Microorganisms (GCM) 10K type strain sequencing project: providing services to taxonomists for standard genome sequencing and annotation.</title>
        <authorList>
            <consortium name="The Broad Institute Genomics Platform"/>
            <consortium name="The Broad Institute Genome Sequencing Center for Infectious Disease"/>
            <person name="Wu L."/>
            <person name="Ma J."/>
        </authorList>
    </citation>
    <scope>NUCLEOTIDE SEQUENCE [LARGE SCALE GENOMIC DNA]</scope>
    <source>
        <strain evidence="2">DT43</strain>
    </source>
</reference>
<sequence>MTLVHLAKAGDVEGVLRELGALTPQERAAQAEALEAWRASTELMQDPYWWQNAPDRELVVASYAAELGCRTDPLAAADWLLERRNGAGEGDLFLDGTWILDVLNLHPVTWRAELAAQLAERMDHWSSSRADLVEHLIHDTGCPVPTSTEVITGWLNNRESGRYPAHFRGGPRPGATFLERLRADDLSPKFLPSALERVALGVAWFHDWRTRHGLSYVRENTRLGAFISLSTEGLVDRAALIRRVFADLDVGSVWGRDAAVALTVLALTPEERAAAARERLAIAEPLLALLQDCSPQQAIHALAFLRALALTPAENAPAVKDHMALLDLSSSVAGYGQEVLIGLDAAGLLEPDVFTEVCERVLLRPEKKLVRAQLTRLDRAARRDSARAARTVLDAAIAFDHRDLDLQERALDVVARHLKAAGDSVLPQLRTAAARISTGLAPRAADLFGTAPDHLTDQATDHLTGQATSQATSQVVGQLTASYTDLLPAMPEPRPVPGPIETAVEVAEELAAVVADDKDVVRFERVLDGLVRHAHRDREALAQALQPVMRKEPRHRTDCTQSGVYDVAAALRGDEPRPNSHLTPHSSADSASPAAWLLRARLVEAIDVIEAGAQPFLLAVPTDATGALDAAVLVERISVLEGLDGLGSTPAPVDLTQALLRVTPTTDKDVLDAAGRLGSEAGQRLAQWLREGGLPHWDTEPPGWSERFDEEVSHLRPGPALGPPLLPAAETLLGPYNSGAFLSVPMAPFWLAQLPHHRDVVLARDYFRHRVSGAERGWAHALPFAAESGGPAGFALHLALAHSLSYDRQGERDAAVDALLVLAARGQLKTALLGRQLGEMLRAERIEANRVTASLRTAAETGAYATVWSVLETVLPHLLRDPVVRGTGALLALGVDCASHCAAKGAIPEVTTAAARTGSSQLVKNARLLRDALG</sequence>
<proteinExistence type="predicted"/>
<organism evidence="1 2">
    <name type="scientific">Streptomyces xiangluensis</name>
    <dbReference type="NCBI Taxonomy" id="2665720"/>
    <lineage>
        <taxon>Bacteria</taxon>
        <taxon>Bacillati</taxon>
        <taxon>Actinomycetota</taxon>
        <taxon>Actinomycetes</taxon>
        <taxon>Kitasatosporales</taxon>
        <taxon>Streptomycetaceae</taxon>
        <taxon>Streptomyces</taxon>
    </lineage>
</organism>